<comment type="catalytic activity">
    <reaction evidence="1">
        <text>ATP + protein L-histidine = ADP + protein N-phospho-L-histidine.</text>
        <dbReference type="EC" id="2.7.13.3"/>
    </reaction>
</comment>
<evidence type="ECO:0000313" key="19">
    <source>
        <dbReference type="Proteomes" id="UP000295500"/>
    </source>
</evidence>
<reference evidence="18 19" key="1">
    <citation type="submission" date="2019-03" db="EMBL/GenBank/DDBJ databases">
        <title>Genomic Encyclopedia of Type Strains, Phase IV (KMG-IV): sequencing the most valuable type-strain genomes for metagenomic binning, comparative biology and taxonomic classification.</title>
        <authorList>
            <person name="Goeker M."/>
        </authorList>
    </citation>
    <scope>NUCLEOTIDE SEQUENCE [LARGE SCALE GENOMIC DNA]</scope>
    <source>
        <strain evidence="18 19">DSM 28287</strain>
    </source>
</reference>
<dbReference type="CDD" id="cd00082">
    <property type="entry name" value="HisKA"/>
    <property type="match status" value="1"/>
</dbReference>
<protein>
    <recommendedName>
        <fullName evidence="5">Stage 0 sporulation protein A homolog</fullName>
        <ecNumber evidence="4">2.7.13.3</ecNumber>
    </recommendedName>
</protein>
<evidence type="ECO:0000256" key="6">
    <source>
        <dbReference type="ARBA" id="ARBA00022475"/>
    </source>
</evidence>
<keyword evidence="10" id="KW-0418">Kinase</keyword>
<dbReference type="InterPro" id="IPR036097">
    <property type="entry name" value="HisK_dim/P_sf"/>
</dbReference>
<dbReference type="PRINTS" id="PR00344">
    <property type="entry name" value="BCTRLSENSOR"/>
</dbReference>
<evidence type="ECO:0000256" key="9">
    <source>
        <dbReference type="ARBA" id="ARBA00022741"/>
    </source>
</evidence>
<feature type="modified residue" description="4-aspartylphosphate" evidence="15">
    <location>
        <position position="328"/>
    </location>
</feature>
<name>A0A4R6PZS3_9FIRM</name>
<keyword evidence="9" id="KW-0547">Nucleotide-binding</keyword>
<gene>
    <name evidence="18" type="ORF">EV211_1228</name>
</gene>
<keyword evidence="8" id="KW-0808">Transferase</keyword>
<evidence type="ECO:0000256" key="2">
    <source>
        <dbReference type="ARBA" id="ARBA00004236"/>
    </source>
</evidence>
<evidence type="ECO:0000256" key="3">
    <source>
        <dbReference type="ARBA" id="ARBA00004314"/>
    </source>
</evidence>
<dbReference type="SMART" id="SM00448">
    <property type="entry name" value="REC"/>
    <property type="match status" value="1"/>
</dbReference>
<proteinExistence type="predicted"/>
<comment type="subcellular location">
    <subcellularLocation>
        <location evidence="2">Cell membrane</location>
    </subcellularLocation>
    <subcellularLocation>
        <location evidence="3">Membrane raft</location>
        <topology evidence="3">Multi-pass membrane protein</topology>
    </subcellularLocation>
</comment>
<evidence type="ECO:0000256" key="8">
    <source>
        <dbReference type="ARBA" id="ARBA00022679"/>
    </source>
</evidence>
<dbReference type="InterPro" id="IPR005467">
    <property type="entry name" value="His_kinase_dom"/>
</dbReference>
<dbReference type="PROSITE" id="PS50109">
    <property type="entry name" value="HIS_KIN"/>
    <property type="match status" value="1"/>
</dbReference>
<keyword evidence="6" id="KW-1003">Cell membrane</keyword>
<dbReference type="RefSeq" id="WP_133528665.1">
    <property type="nucleotide sequence ID" value="NZ_SNXO01000022.1"/>
</dbReference>
<dbReference type="InterPro" id="IPR003661">
    <property type="entry name" value="HisK_dim/P_dom"/>
</dbReference>
<dbReference type="CDD" id="cd17546">
    <property type="entry name" value="REC_hyHK_CKI1_RcsC-like"/>
    <property type="match status" value="1"/>
</dbReference>
<sequence length="398" mass="43953">MKKLLTDQLDREIVLRKEANKANEMKTEFLSNVSHDMRTPLNAILGYTDMALKTDSAETTRDYLQKISKAGNTLLSLISDTLDLQRIENGRVHIALAPVSVESIIKTVVASVQPVIEQKNITFNVDYDPESLVPVVTDAAKLQEVIINLMSNATKFTQKGGQIDFIIRTSGLTDQSVIYDFIVRDNGVGISEGFMPKIFEPFSQERSRETAEIGGSGLGLSIVDRLVRLMGGSISVESELGEGTEFVVHMDMERADDLVKEESADKAVITNMKGRRILICEDNSMNMEIAISILSGAGLEAEQASNGKMGLEKFEASAPDYYDAILMDLRMPVMDGYKAAEKIRACDHPKAKTIPIIAMSADAYESDVKKCLEAGMNAHVSKPIHADRFLEKLSKYIY</sequence>
<dbReference type="GO" id="GO:0005524">
    <property type="term" value="F:ATP binding"/>
    <property type="evidence" value="ECO:0007669"/>
    <property type="project" value="UniProtKB-KW"/>
</dbReference>
<dbReference type="InterPro" id="IPR003594">
    <property type="entry name" value="HATPase_dom"/>
</dbReference>
<dbReference type="PANTHER" id="PTHR45339">
    <property type="entry name" value="HYBRID SIGNAL TRANSDUCTION HISTIDINE KINASE J"/>
    <property type="match status" value="1"/>
</dbReference>
<comment type="function">
    <text evidence="14">May play the central regulatory role in sporulation. It may be an element of the effector pathway responsible for the activation of sporulation genes in response to nutritional stress. Spo0A may act in concert with spo0H (a sigma factor) to control the expression of some genes that are critical to the sporulation process.</text>
</comment>
<evidence type="ECO:0000256" key="14">
    <source>
        <dbReference type="ARBA" id="ARBA00024867"/>
    </source>
</evidence>
<dbReference type="SMART" id="SM00388">
    <property type="entry name" value="HisKA"/>
    <property type="match status" value="1"/>
</dbReference>
<comment type="caution">
    <text evidence="18">The sequence shown here is derived from an EMBL/GenBank/DDBJ whole genome shotgun (WGS) entry which is preliminary data.</text>
</comment>
<evidence type="ECO:0000256" key="11">
    <source>
        <dbReference type="ARBA" id="ARBA00022840"/>
    </source>
</evidence>
<dbReference type="Gene3D" id="3.40.50.2300">
    <property type="match status" value="1"/>
</dbReference>
<dbReference type="Proteomes" id="UP000295500">
    <property type="component" value="Unassembled WGS sequence"/>
</dbReference>
<dbReference type="Gene3D" id="3.30.565.10">
    <property type="entry name" value="Histidine kinase-like ATPase, C-terminal domain"/>
    <property type="match status" value="1"/>
</dbReference>
<evidence type="ECO:0000259" key="16">
    <source>
        <dbReference type="PROSITE" id="PS50109"/>
    </source>
</evidence>
<dbReference type="InterPro" id="IPR001789">
    <property type="entry name" value="Sig_transdc_resp-reg_receiver"/>
</dbReference>
<dbReference type="SUPFAM" id="SSF55874">
    <property type="entry name" value="ATPase domain of HSP90 chaperone/DNA topoisomerase II/histidine kinase"/>
    <property type="match status" value="1"/>
</dbReference>
<dbReference type="SUPFAM" id="SSF52172">
    <property type="entry name" value="CheY-like"/>
    <property type="match status" value="1"/>
</dbReference>
<organism evidence="18 19">
    <name type="scientific">Aminicella lysinilytica</name>
    <dbReference type="NCBI Taxonomy" id="433323"/>
    <lineage>
        <taxon>Bacteria</taxon>
        <taxon>Bacillati</taxon>
        <taxon>Bacillota</taxon>
        <taxon>Clostridia</taxon>
        <taxon>Peptostreptococcales</taxon>
        <taxon>Anaerovoracaceae</taxon>
        <taxon>Aminicella</taxon>
    </lineage>
</organism>
<keyword evidence="7 15" id="KW-0597">Phosphoprotein</keyword>
<feature type="domain" description="Response regulatory" evidence="17">
    <location>
        <begin position="276"/>
        <end position="397"/>
    </location>
</feature>
<evidence type="ECO:0000256" key="4">
    <source>
        <dbReference type="ARBA" id="ARBA00012438"/>
    </source>
</evidence>
<dbReference type="SMART" id="SM00387">
    <property type="entry name" value="HATPase_c"/>
    <property type="match status" value="1"/>
</dbReference>
<dbReference type="PANTHER" id="PTHR45339:SF1">
    <property type="entry name" value="HYBRID SIGNAL TRANSDUCTION HISTIDINE KINASE J"/>
    <property type="match status" value="1"/>
</dbReference>
<feature type="domain" description="Histidine kinase" evidence="16">
    <location>
        <begin position="32"/>
        <end position="254"/>
    </location>
</feature>
<dbReference type="SUPFAM" id="SSF47384">
    <property type="entry name" value="Homodimeric domain of signal transducing histidine kinase"/>
    <property type="match status" value="1"/>
</dbReference>
<dbReference type="GO" id="GO:0045121">
    <property type="term" value="C:membrane raft"/>
    <property type="evidence" value="ECO:0007669"/>
    <property type="project" value="UniProtKB-SubCell"/>
</dbReference>
<dbReference type="EC" id="2.7.13.3" evidence="4"/>
<evidence type="ECO:0000256" key="5">
    <source>
        <dbReference type="ARBA" id="ARBA00018672"/>
    </source>
</evidence>
<evidence type="ECO:0000256" key="13">
    <source>
        <dbReference type="ARBA" id="ARBA00023136"/>
    </source>
</evidence>
<dbReference type="FunFam" id="3.30.565.10:FF:000023">
    <property type="entry name" value="PAS domain-containing sensor histidine kinase"/>
    <property type="match status" value="1"/>
</dbReference>
<dbReference type="InterPro" id="IPR011006">
    <property type="entry name" value="CheY-like_superfamily"/>
</dbReference>
<evidence type="ECO:0000256" key="12">
    <source>
        <dbReference type="ARBA" id="ARBA00023012"/>
    </source>
</evidence>
<dbReference type="GO" id="GO:0000155">
    <property type="term" value="F:phosphorelay sensor kinase activity"/>
    <property type="evidence" value="ECO:0007669"/>
    <property type="project" value="InterPro"/>
</dbReference>
<dbReference type="PROSITE" id="PS50110">
    <property type="entry name" value="RESPONSE_REGULATORY"/>
    <property type="match status" value="1"/>
</dbReference>
<dbReference type="Pfam" id="PF02518">
    <property type="entry name" value="HATPase_c"/>
    <property type="match status" value="1"/>
</dbReference>
<keyword evidence="11" id="KW-0067">ATP-binding</keyword>
<dbReference type="InterPro" id="IPR036890">
    <property type="entry name" value="HATPase_C_sf"/>
</dbReference>
<dbReference type="Gene3D" id="1.10.287.130">
    <property type="match status" value="1"/>
</dbReference>
<dbReference type="Pfam" id="PF00072">
    <property type="entry name" value="Response_reg"/>
    <property type="match status" value="1"/>
</dbReference>
<keyword evidence="13" id="KW-0472">Membrane</keyword>
<dbReference type="GO" id="GO:0005886">
    <property type="term" value="C:plasma membrane"/>
    <property type="evidence" value="ECO:0007669"/>
    <property type="project" value="UniProtKB-SubCell"/>
</dbReference>
<keyword evidence="12" id="KW-0902">Two-component regulatory system</keyword>
<dbReference type="Pfam" id="PF00512">
    <property type="entry name" value="HisKA"/>
    <property type="match status" value="1"/>
</dbReference>
<dbReference type="OrthoDB" id="9804263at2"/>
<dbReference type="FunFam" id="1.10.287.130:FF:000001">
    <property type="entry name" value="Two-component sensor histidine kinase"/>
    <property type="match status" value="1"/>
</dbReference>
<accession>A0A4R6PZS3</accession>
<evidence type="ECO:0000256" key="15">
    <source>
        <dbReference type="PROSITE-ProRule" id="PRU00169"/>
    </source>
</evidence>
<evidence type="ECO:0000256" key="1">
    <source>
        <dbReference type="ARBA" id="ARBA00000085"/>
    </source>
</evidence>
<dbReference type="EMBL" id="SNXO01000022">
    <property type="protein sequence ID" value="TDP54371.1"/>
    <property type="molecule type" value="Genomic_DNA"/>
</dbReference>
<evidence type="ECO:0000256" key="7">
    <source>
        <dbReference type="ARBA" id="ARBA00022553"/>
    </source>
</evidence>
<dbReference type="InterPro" id="IPR004358">
    <property type="entry name" value="Sig_transdc_His_kin-like_C"/>
</dbReference>
<keyword evidence="19" id="KW-1185">Reference proteome</keyword>
<evidence type="ECO:0000256" key="10">
    <source>
        <dbReference type="ARBA" id="ARBA00022777"/>
    </source>
</evidence>
<evidence type="ECO:0000313" key="18">
    <source>
        <dbReference type="EMBL" id="TDP54371.1"/>
    </source>
</evidence>
<evidence type="ECO:0000259" key="17">
    <source>
        <dbReference type="PROSITE" id="PS50110"/>
    </source>
</evidence>
<dbReference type="AlphaFoldDB" id="A0A4R6PZS3"/>